<evidence type="ECO:0000313" key="2">
    <source>
        <dbReference type="Proteomes" id="UP000792457"/>
    </source>
</evidence>
<gene>
    <name evidence="1" type="ORF">J437_LFUL019428</name>
</gene>
<organism evidence="1 2">
    <name type="scientific">Ladona fulva</name>
    <name type="common">Scarce chaser dragonfly</name>
    <name type="synonym">Libellula fulva</name>
    <dbReference type="NCBI Taxonomy" id="123851"/>
    <lineage>
        <taxon>Eukaryota</taxon>
        <taxon>Metazoa</taxon>
        <taxon>Ecdysozoa</taxon>
        <taxon>Arthropoda</taxon>
        <taxon>Hexapoda</taxon>
        <taxon>Insecta</taxon>
        <taxon>Pterygota</taxon>
        <taxon>Palaeoptera</taxon>
        <taxon>Odonata</taxon>
        <taxon>Epiprocta</taxon>
        <taxon>Anisoptera</taxon>
        <taxon>Libelluloidea</taxon>
        <taxon>Libellulidae</taxon>
        <taxon>Ladona</taxon>
    </lineage>
</organism>
<name>A0A8K0KU25_LADFU</name>
<dbReference type="Proteomes" id="UP000792457">
    <property type="component" value="Unassembled WGS sequence"/>
</dbReference>
<keyword evidence="2" id="KW-1185">Reference proteome</keyword>
<dbReference type="OrthoDB" id="8197297at2759"/>
<dbReference type="EMBL" id="KZ309977">
    <property type="protein sequence ID" value="KAG8239786.1"/>
    <property type="molecule type" value="Genomic_DNA"/>
</dbReference>
<evidence type="ECO:0008006" key="3">
    <source>
        <dbReference type="Google" id="ProtNLM"/>
    </source>
</evidence>
<protein>
    <recommendedName>
        <fullName evidence="3">Gag-like protein</fullName>
    </recommendedName>
</protein>
<accession>A0A8K0KU25</accession>
<evidence type="ECO:0000313" key="1">
    <source>
        <dbReference type="EMBL" id="KAG8239786.1"/>
    </source>
</evidence>
<comment type="caution">
    <text evidence="1">The sequence shown here is derived from an EMBL/GenBank/DDBJ whole genome shotgun (WGS) entry which is preliminary data.</text>
</comment>
<reference evidence="1" key="1">
    <citation type="submission" date="2013-04" db="EMBL/GenBank/DDBJ databases">
        <authorList>
            <person name="Qu J."/>
            <person name="Murali S.C."/>
            <person name="Bandaranaike D."/>
            <person name="Bellair M."/>
            <person name="Blankenburg K."/>
            <person name="Chao H."/>
            <person name="Dinh H."/>
            <person name="Doddapaneni H."/>
            <person name="Downs B."/>
            <person name="Dugan-Rocha S."/>
            <person name="Elkadiri S."/>
            <person name="Gnanaolivu R.D."/>
            <person name="Hernandez B."/>
            <person name="Javaid M."/>
            <person name="Jayaseelan J.C."/>
            <person name="Lee S."/>
            <person name="Li M."/>
            <person name="Ming W."/>
            <person name="Munidasa M."/>
            <person name="Muniz J."/>
            <person name="Nguyen L."/>
            <person name="Ongeri F."/>
            <person name="Osuji N."/>
            <person name="Pu L.-L."/>
            <person name="Puazo M."/>
            <person name="Qu C."/>
            <person name="Quiroz J."/>
            <person name="Raj R."/>
            <person name="Weissenberger G."/>
            <person name="Xin Y."/>
            <person name="Zou X."/>
            <person name="Han Y."/>
            <person name="Richards S."/>
            <person name="Worley K."/>
            <person name="Muzny D."/>
            <person name="Gibbs R."/>
        </authorList>
    </citation>
    <scope>NUCLEOTIDE SEQUENCE</scope>
    <source>
        <strain evidence="1">Sampled in the wild</strain>
    </source>
</reference>
<dbReference type="PANTHER" id="PTHR33273">
    <property type="entry name" value="DOMAIN-CONTAINING PROTEIN, PUTATIVE-RELATED"/>
    <property type="match status" value="1"/>
</dbReference>
<proteinExistence type="predicted"/>
<dbReference type="AlphaFoldDB" id="A0A8K0KU25"/>
<reference evidence="1" key="2">
    <citation type="submission" date="2017-10" db="EMBL/GenBank/DDBJ databases">
        <title>Ladona fulva Genome sequencing and assembly.</title>
        <authorList>
            <person name="Murali S."/>
            <person name="Richards S."/>
            <person name="Bandaranaike D."/>
            <person name="Bellair M."/>
            <person name="Blankenburg K."/>
            <person name="Chao H."/>
            <person name="Dinh H."/>
            <person name="Doddapaneni H."/>
            <person name="Dugan-Rocha S."/>
            <person name="Elkadiri S."/>
            <person name="Gnanaolivu R."/>
            <person name="Hernandez B."/>
            <person name="Skinner E."/>
            <person name="Javaid M."/>
            <person name="Lee S."/>
            <person name="Li M."/>
            <person name="Ming W."/>
            <person name="Munidasa M."/>
            <person name="Muniz J."/>
            <person name="Nguyen L."/>
            <person name="Hughes D."/>
            <person name="Osuji N."/>
            <person name="Pu L.-L."/>
            <person name="Puazo M."/>
            <person name="Qu C."/>
            <person name="Quiroz J."/>
            <person name="Raj R."/>
            <person name="Weissenberger G."/>
            <person name="Xin Y."/>
            <person name="Zou X."/>
            <person name="Han Y."/>
            <person name="Worley K."/>
            <person name="Muzny D."/>
            <person name="Gibbs R."/>
        </authorList>
    </citation>
    <scope>NUCLEOTIDE SEQUENCE</scope>
    <source>
        <strain evidence="1">Sampled in the wild</strain>
    </source>
</reference>
<dbReference type="PANTHER" id="PTHR33273:SF2">
    <property type="entry name" value="ENDONUCLEASE_EXONUCLEASE_PHOSPHATASE DOMAIN-CONTAINING PROTEIN"/>
    <property type="match status" value="1"/>
</dbReference>
<sequence>MHTTKPNARQMNEGLKTVPPRLLPLFIVELHESIPQIEFLSIKYICGLKILIEKHRPPKGPPQCHRCQLFGHTDKACHMPPRYVKCGENHLTASCTKKAGEAAVCANCKGNHPASYRGCPSYEKLKVRLQELKEKSQKKLQKNKVKSIPQDIIETPKLISDRQDSGIIDKHTNLTYAGITE</sequence>